<organism evidence="1">
    <name type="scientific">uncultured marine thaumarchaeote KM3_01_F02</name>
    <dbReference type="NCBI Taxonomy" id="1455952"/>
    <lineage>
        <taxon>Archaea</taxon>
        <taxon>Nitrososphaerota</taxon>
        <taxon>environmental samples</taxon>
    </lineage>
</organism>
<proteinExistence type="predicted"/>
<evidence type="ECO:0000313" key="1">
    <source>
        <dbReference type="EMBL" id="AIE97572.1"/>
    </source>
</evidence>
<dbReference type="AlphaFoldDB" id="A0A075G763"/>
<dbReference type="GO" id="GO:0016853">
    <property type="term" value="F:isomerase activity"/>
    <property type="evidence" value="ECO:0007669"/>
    <property type="project" value="UniProtKB-KW"/>
</dbReference>
<name>A0A075G763_9ARCH</name>
<reference evidence="1" key="1">
    <citation type="journal article" date="2014" name="Genome Biol. Evol.">
        <title>Pangenome evidence for extensive interdomain horizontal transfer affecting lineage core and shell genes in uncultured planktonic thaumarchaeota and euryarchaeota.</title>
        <authorList>
            <person name="Deschamps P."/>
            <person name="Zivanovic Y."/>
            <person name="Moreira D."/>
            <person name="Rodriguez-Valera F."/>
            <person name="Lopez-Garcia P."/>
        </authorList>
    </citation>
    <scope>NUCLEOTIDE SEQUENCE</scope>
</reference>
<dbReference type="EMBL" id="KF900511">
    <property type="protein sequence ID" value="AIE97572.1"/>
    <property type="molecule type" value="Genomic_DNA"/>
</dbReference>
<keyword evidence="1" id="KW-0413">Isomerase</keyword>
<accession>A0A075G763</accession>
<sequence length="154" mass="17887">MIVLQKKSKDVRIKNKEKPRRTIRATKKKIEILKNELKQYLDSNGYLSYSTKMKKYLILGTNSPKNALTQCPQCSIGQLMIIRSPATKKRFIGCSNYSNGCTASSPLPQKARLRSTKKVCEICCWPIILYRYSRKQKWTEQCTNIQCKTRKIMT</sequence>
<protein>
    <submittedName>
        <fullName evidence="1">DNA topoisomerase type IA Zn finger domain-containing protein</fullName>
    </submittedName>
</protein>